<accession>A0AAV4FRT2</accession>
<dbReference type="InterPro" id="IPR050300">
    <property type="entry name" value="GDXG_lipolytic_enzyme"/>
</dbReference>
<dbReference type="Pfam" id="PF07859">
    <property type="entry name" value="Abhydrolase_3"/>
    <property type="match status" value="1"/>
</dbReference>
<dbReference type="PANTHER" id="PTHR48081:SF8">
    <property type="entry name" value="ALPHA_BETA HYDROLASE FOLD-3 DOMAIN-CONTAINING PROTEIN-RELATED"/>
    <property type="match status" value="1"/>
</dbReference>
<evidence type="ECO:0000259" key="2">
    <source>
        <dbReference type="Pfam" id="PF07859"/>
    </source>
</evidence>
<organism evidence="3 4">
    <name type="scientific">Elysia marginata</name>
    <dbReference type="NCBI Taxonomy" id="1093978"/>
    <lineage>
        <taxon>Eukaryota</taxon>
        <taxon>Metazoa</taxon>
        <taxon>Spiralia</taxon>
        <taxon>Lophotrochozoa</taxon>
        <taxon>Mollusca</taxon>
        <taxon>Gastropoda</taxon>
        <taxon>Heterobranchia</taxon>
        <taxon>Euthyneura</taxon>
        <taxon>Panpulmonata</taxon>
        <taxon>Sacoglossa</taxon>
        <taxon>Placobranchoidea</taxon>
        <taxon>Plakobranchidae</taxon>
        <taxon>Elysia</taxon>
    </lineage>
</organism>
<dbReference type="Gene3D" id="3.40.50.1820">
    <property type="entry name" value="alpha/beta hydrolase"/>
    <property type="match status" value="1"/>
</dbReference>
<gene>
    <name evidence="3" type="ORF">ElyMa_000475900</name>
</gene>
<dbReference type="InterPro" id="IPR013094">
    <property type="entry name" value="AB_hydrolase_3"/>
</dbReference>
<dbReference type="AlphaFoldDB" id="A0AAV4FRT2"/>
<dbReference type="Proteomes" id="UP000762676">
    <property type="component" value="Unassembled WGS sequence"/>
</dbReference>
<comment type="caution">
    <text evidence="3">The sequence shown here is derived from an EMBL/GenBank/DDBJ whole genome shotgun (WGS) entry which is preliminary data.</text>
</comment>
<evidence type="ECO:0000313" key="3">
    <source>
        <dbReference type="EMBL" id="GFR76207.1"/>
    </source>
</evidence>
<dbReference type="SUPFAM" id="SSF53474">
    <property type="entry name" value="alpha/beta-Hydrolases"/>
    <property type="match status" value="1"/>
</dbReference>
<dbReference type="EMBL" id="BMAT01000927">
    <property type="protein sequence ID" value="GFR76207.1"/>
    <property type="molecule type" value="Genomic_DNA"/>
</dbReference>
<feature type="domain" description="Alpha/beta hydrolase fold-3" evidence="2">
    <location>
        <begin position="1"/>
        <end position="205"/>
    </location>
</feature>
<name>A0AAV4FRT2_9GAST</name>
<dbReference type="GO" id="GO:0016787">
    <property type="term" value="F:hydrolase activity"/>
    <property type="evidence" value="ECO:0007669"/>
    <property type="project" value="UniProtKB-KW"/>
</dbReference>
<reference evidence="3 4" key="1">
    <citation type="journal article" date="2021" name="Elife">
        <title>Chloroplast acquisition without the gene transfer in kleptoplastic sea slugs, Plakobranchus ocellatus.</title>
        <authorList>
            <person name="Maeda T."/>
            <person name="Takahashi S."/>
            <person name="Yoshida T."/>
            <person name="Shimamura S."/>
            <person name="Takaki Y."/>
            <person name="Nagai Y."/>
            <person name="Toyoda A."/>
            <person name="Suzuki Y."/>
            <person name="Arimoto A."/>
            <person name="Ishii H."/>
            <person name="Satoh N."/>
            <person name="Nishiyama T."/>
            <person name="Hasebe M."/>
            <person name="Maruyama T."/>
            <person name="Minagawa J."/>
            <person name="Obokata J."/>
            <person name="Shigenobu S."/>
        </authorList>
    </citation>
    <scope>NUCLEOTIDE SEQUENCE [LARGE SCALE GENOMIC DNA]</scope>
</reference>
<keyword evidence="1" id="KW-0378">Hydrolase</keyword>
<keyword evidence="4" id="KW-1185">Reference proteome</keyword>
<proteinExistence type="predicted"/>
<protein>
    <submittedName>
        <fullName evidence="3">Carboxylesterase NlhH-like</fullName>
    </submittedName>
</protein>
<evidence type="ECO:0000256" key="1">
    <source>
        <dbReference type="ARBA" id="ARBA00022801"/>
    </source>
</evidence>
<sequence length="230" mass="24753">MVYLHGGGLIRGSRVTYDRTVKSMAEHSGVVVVSVEYRLLPCPEEPMAPFEDALAATRWVMKHRDALGGAGSKVGIGGDSAGGQLVLGVTHDIQSGLDFMMLVYPTADFNLGLPSCEEFHNIPGLSTAGLRWRFGITNKPIPDAENNPRLNAAVRQDLGSLPPAVILLAQLDPLRDAGTNLAEKLKSAGVLVRLHTLEGVPHGFFSMPGVYTTTTCQAYAHISDFLKKFQ</sequence>
<evidence type="ECO:0000313" key="4">
    <source>
        <dbReference type="Proteomes" id="UP000762676"/>
    </source>
</evidence>
<dbReference type="PANTHER" id="PTHR48081">
    <property type="entry name" value="AB HYDROLASE SUPERFAMILY PROTEIN C4A8.06C"/>
    <property type="match status" value="1"/>
</dbReference>
<dbReference type="InterPro" id="IPR029058">
    <property type="entry name" value="AB_hydrolase_fold"/>
</dbReference>